<accession>A0AAW7XCY7</accession>
<dbReference type="AlphaFoldDB" id="A0AAW7XCY7"/>
<protein>
    <submittedName>
        <fullName evidence="3">Formyltransferase family protein</fullName>
    </submittedName>
</protein>
<evidence type="ECO:0000259" key="1">
    <source>
        <dbReference type="Pfam" id="PF00551"/>
    </source>
</evidence>
<organism evidence="3 4">
    <name type="scientific">Saccharophagus degradans</name>
    <dbReference type="NCBI Taxonomy" id="86304"/>
    <lineage>
        <taxon>Bacteria</taxon>
        <taxon>Pseudomonadati</taxon>
        <taxon>Pseudomonadota</taxon>
        <taxon>Gammaproteobacteria</taxon>
        <taxon>Cellvibrionales</taxon>
        <taxon>Cellvibrionaceae</taxon>
        <taxon>Saccharophagus</taxon>
    </lineage>
</organism>
<dbReference type="InterPro" id="IPR011034">
    <property type="entry name" value="Formyl_transferase-like_C_sf"/>
</dbReference>
<dbReference type="GO" id="GO:0005829">
    <property type="term" value="C:cytosol"/>
    <property type="evidence" value="ECO:0007669"/>
    <property type="project" value="TreeGrafter"/>
</dbReference>
<dbReference type="Proteomes" id="UP001169760">
    <property type="component" value="Unassembled WGS sequence"/>
</dbReference>
<dbReference type="InterPro" id="IPR002376">
    <property type="entry name" value="Formyl_transf_N"/>
</dbReference>
<dbReference type="PANTHER" id="PTHR11138:SF5">
    <property type="entry name" value="METHIONYL-TRNA FORMYLTRANSFERASE, MITOCHONDRIAL"/>
    <property type="match status" value="1"/>
</dbReference>
<dbReference type="InterPro" id="IPR005793">
    <property type="entry name" value="Formyl_trans_C"/>
</dbReference>
<dbReference type="SUPFAM" id="SSF53328">
    <property type="entry name" value="Formyltransferase"/>
    <property type="match status" value="1"/>
</dbReference>
<dbReference type="Gene3D" id="3.40.50.12230">
    <property type="match status" value="1"/>
</dbReference>
<evidence type="ECO:0000313" key="3">
    <source>
        <dbReference type="EMBL" id="MDO6424421.1"/>
    </source>
</evidence>
<comment type="caution">
    <text evidence="3">The sequence shown here is derived from an EMBL/GenBank/DDBJ whole genome shotgun (WGS) entry which is preliminary data.</text>
</comment>
<proteinExistence type="predicted"/>
<feature type="domain" description="Formyl transferase N-terminal" evidence="1">
    <location>
        <begin position="83"/>
        <end position="191"/>
    </location>
</feature>
<evidence type="ECO:0000259" key="2">
    <source>
        <dbReference type="Pfam" id="PF02911"/>
    </source>
</evidence>
<dbReference type="InterPro" id="IPR036477">
    <property type="entry name" value="Formyl_transf_N_sf"/>
</dbReference>
<sequence length="345" mass="37309">MSNVSELCFSSRIEKPQVVVFACGAFALSTLQVLSHQQMLAGVILPDPAELMAGQQDVNSLASQLRQAGIPFQMCCKDKLTLIAEQITLWKGNVGLVVSYPHVFPVEIIQHFGGHFYNVHASLLPNYKGPAPLYWQLRNREEQTAITIHAVTAQIDSGEIVARRVLPIHPLDTLQSLANRVAYEASAAITEFIGRLKSNKSIHVDADITTGANSNNHAKNVYARRPSFSDYCIDFLTMDALAISAMCRAGNNLPNGALIDIKGVPISVLQSTALNQPTYGTQAGTIIFIGEPEGLVVSTLNGALRLDILMSADGIFNGLAFAERFNLDAGQQLCSVSISTQEKTA</sequence>
<evidence type="ECO:0000313" key="4">
    <source>
        <dbReference type="Proteomes" id="UP001169760"/>
    </source>
</evidence>
<dbReference type="GO" id="GO:0004479">
    <property type="term" value="F:methionyl-tRNA formyltransferase activity"/>
    <property type="evidence" value="ECO:0007669"/>
    <property type="project" value="TreeGrafter"/>
</dbReference>
<feature type="domain" description="Formyl transferase C-terminal" evidence="2">
    <location>
        <begin position="230"/>
        <end position="310"/>
    </location>
</feature>
<dbReference type="EMBL" id="JAUOPB010000014">
    <property type="protein sequence ID" value="MDO6424421.1"/>
    <property type="molecule type" value="Genomic_DNA"/>
</dbReference>
<reference evidence="3" key="1">
    <citation type="submission" date="2023-07" db="EMBL/GenBank/DDBJ databases">
        <title>Genome content predicts the carbon catabolic preferences of heterotrophic bacteria.</title>
        <authorList>
            <person name="Gralka M."/>
        </authorList>
    </citation>
    <scope>NUCLEOTIDE SEQUENCE</scope>
    <source>
        <strain evidence="3">I3M17_2</strain>
    </source>
</reference>
<dbReference type="Pfam" id="PF00551">
    <property type="entry name" value="Formyl_trans_N"/>
    <property type="match status" value="1"/>
</dbReference>
<dbReference type="PANTHER" id="PTHR11138">
    <property type="entry name" value="METHIONYL-TRNA FORMYLTRANSFERASE"/>
    <property type="match status" value="1"/>
</dbReference>
<dbReference type="SUPFAM" id="SSF50486">
    <property type="entry name" value="FMT C-terminal domain-like"/>
    <property type="match status" value="1"/>
</dbReference>
<name>A0AAW7XCY7_9GAMM</name>
<dbReference type="RefSeq" id="WP_303493736.1">
    <property type="nucleotide sequence ID" value="NZ_JAUOPB010000014.1"/>
</dbReference>
<gene>
    <name evidence="3" type="ORF">Q4521_18185</name>
</gene>
<dbReference type="Pfam" id="PF02911">
    <property type="entry name" value="Formyl_trans_C"/>
    <property type="match status" value="1"/>
</dbReference>